<dbReference type="PANTHER" id="PTHR46737">
    <property type="entry name" value="OS02G0827600 PROTEIN"/>
    <property type="match status" value="1"/>
</dbReference>
<evidence type="ECO:0000313" key="1">
    <source>
        <dbReference type="EMBL" id="ABM78170.1"/>
    </source>
</evidence>
<dbReference type="Proteomes" id="UP000002274">
    <property type="component" value="Chromosome"/>
</dbReference>
<dbReference type="Pfam" id="PF12049">
    <property type="entry name" value="DUF3531"/>
    <property type="match status" value="1"/>
</dbReference>
<evidence type="ECO:0008006" key="3">
    <source>
        <dbReference type="Google" id="ProtNLM"/>
    </source>
</evidence>
<gene>
    <name evidence="1" type="ordered locus">P9303_14241</name>
</gene>
<dbReference type="STRING" id="59922.P9303_14241"/>
<proteinExistence type="predicted"/>
<dbReference type="HOGENOM" id="CLU_073961_3_0_3"/>
<dbReference type="AlphaFoldDB" id="A2C9L0"/>
<name>A2C9L0_PROM3</name>
<dbReference type="InterPro" id="IPR021920">
    <property type="entry name" value="DUF3531"/>
</dbReference>
<accession>A2C9L0</accession>
<dbReference type="PANTHER" id="PTHR46737:SF2">
    <property type="entry name" value="OS02G0827600 PROTEIN"/>
    <property type="match status" value="1"/>
</dbReference>
<dbReference type="RefSeq" id="WP_011826067.1">
    <property type="nucleotide sequence ID" value="NC_008820.1"/>
</dbReference>
<sequence length="149" mass="16896">MDVRFREVDPFNCWLWLHFADIPSQGEQNYVDGIFDSWYVIGRLGGFNAENLQVHEEGADLSWITYDNEDARSVIPALMHNMGQLEYQGCWARCWVDLGTSDAVALDVLINALQQIDSDVVQLDEVLIGGVNEDWPVEPHPDSIFPVEA</sequence>
<organism evidence="1 2">
    <name type="scientific">Prochlorococcus marinus (strain MIT 9303)</name>
    <dbReference type="NCBI Taxonomy" id="59922"/>
    <lineage>
        <taxon>Bacteria</taxon>
        <taxon>Bacillati</taxon>
        <taxon>Cyanobacteriota</taxon>
        <taxon>Cyanophyceae</taxon>
        <taxon>Synechococcales</taxon>
        <taxon>Prochlorococcaceae</taxon>
        <taxon>Prochlorococcus</taxon>
    </lineage>
</organism>
<dbReference type="BioCyc" id="PMAR59922:G1G80-1229-MONOMER"/>
<evidence type="ECO:0000313" key="2">
    <source>
        <dbReference type="Proteomes" id="UP000002274"/>
    </source>
</evidence>
<dbReference type="KEGG" id="pmf:P9303_14241"/>
<reference evidence="1 2" key="1">
    <citation type="journal article" date="2007" name="PLoS Genet.">
        <title>Patterns and implications of gene gain and loss in the evolution of Prochlorococcus.</title>
        <authorList>
            <person name="Kettler G.C."/>
            <person name="Martiny A.C."/>
            <person name="Huang K."/>
            <person name="Zucker J."/>
            <person name="Coleman M.L."/>
            <person name="Rodrigue S."/>
            <person name="Chen F."/>
            <person name="Lapidus A."/>
            <person name="Ferriera S."/>
            <person name="Johnson J."/>
            <person name="Steglich C."/>
            <person name="Church G.M."/>
            <person name="Richardson P."/>
            <person name="Chisholm S.W."/>
        </authorList>
    </citation>
    <scope>NUCLEOTIDE SEQUENCE [LARGE SCALE GENOMIC DNA]</scope>
    <source>
        <strain evidence="1 2">MIT 9303</strain>
    </source>
</reference>
<protein>
    <recommendedName>
        <fullName evidence="3">DUF3531 domain-containing protein</fullName>
    </recommendedName>
</protein>
<dbReference type="EMBL" id="CP000554">
    <property type="protein sequence ID" value="ABM78170.1"/>
    <property type="molecule type" value="Genomic_DNA"/>
</dbReference>